<dbReference type="InterPro" id="IPR000387">
    <property type="entry name" value="Tyr_Pase_dom"/>
</dbReference>
<dbReference type="AlphaFoldDB" id="A0AAD8YII8"/>
<evidence type="ECO:0000313" key="4">
    <source>
        <dbReference type="EMBL" id="KAK1745831.1"/>
    </source>
</evidence>
<dbReference type="InterPro" id="IPR029021">
    <property type="entry name" value="Prot-tyrosine_phosphatase-like"/>
</dbReference>
<dbReference type="SUPFAM" id="SSF52799">
    <property type="entry name" value="(Phosphotyrosine protein) phosphatases II"/>
    <property type="match status" value="1"/>
</dbReference>
<dbReference type="InterPro" id="IPR057023">
    <property type="entry name" value="PTP-SAK"/>
</dbReference>
<accession>A0AAD8YII8</accession>
<reference evidence="4" key="1">
    <citation type="submission" date="2023-06" db="EMBL/GenBank/DDBJ databases">
        <title>Survivors Of The Sea: Transcriptome response of Skeletonema marinoi to long-term dormancy.</title>
        <authorList>
            <person name="Pinder M.I.M."/>
            <person name="Kourtchenko O."/>
            <person name="Robertson E.K."/>
            <person name="Larsson T."/>
            <person name="Maumus F."/>
            <person name="Osuna-Cruz C.M."/>
            <person name="Vancaester E."/>
            <person name="Stenow R."/>
            <person name="Vandepoele K."/>
            <person name="Ploug H."/>
            <person name="Bruchert V."/>
            <person name="Godhe A."/>
            <person name="Topel M."/>
        </authorList>
    </citation>
    <scope>NUCLEOTIDE SEQUENCE</scope>
    <source>
        <strain evidence="4">R05AC</strain>
    </source>
</reference>
<sequence>MASNCNGNSPDGLPPMPPLPISAADLRKSHGFSDQAQWAIPHKLMQGARPGFGLSDNTSLADQVNKIVGEGKVTTFVSLQAECLPENGSILLDGGGCRKSEPKNLPPYWKEVETAATQFSMPPPTFLYYGIVGMKTAKSIDSLSIAAKDLAKRIKLGETIYVHCGGGVGRAGLVSACVMGILYKNLTADAAIDYTTGLCHLRNLESKEENHYSSPETDEQKEQVRNFFEKFRVGG</sequence>
<evidence type="ECO:0000256" key="2">
    <source>
        <dbReference type="SAM" id="MobiDB-lite"/>
    </source>
</evidence>
<name>A0AAD8YII8_9STRA</name>
<feature type="domain" description="Tyrosine specific protein phosphatases" evidence="3">
    <location>
        <begin position="141"/>
        <end position="203"/>
    </location>
</feature>
<feature type="region of interest" description="Disordered" evidence="2">
    <location>
        <begin position="1"/>
        <end position="24"/>
    </location>
</feature>
<proteinExistence type="predicted"/>
<dbReference type="EMBL" id="JATAAI010000005">
    <property type="protein sequence ID" value="KAK1745831.1"/>
    <property type="molecule type" value="Genomic_DNA"/>
</dbReference>
<evidence type="ECO:0000256" key="1">
    <source>
        <dbReference type="ARBA" id="ARBA00022801"/>
    </source>
</evidence>
<dbReference type="Gene3D" id="3.90.190.10">
    <property type="entry name" value="Protein tyrosine phosphatase superfamily"/>
    <property type="match status" value="1"/>
</dbReference>
<gene>
    <name evidence="4" type="ORF">QTG54_003755</name>
</gene>
<dbReference type="GO" id="GO:0016791">
    <property type="term" value="F:phosphatase activity"/>
    <property type="evidence" value="ECO:0007669"/>
    <property type="project" value="UniProtKB-ARBA"/>
</dbReference>
<evidence type="ECO:0000313" key="5">
    <source>
        <dbReference type="Proteomes" id="UP001224775"/>
    </source>
</evidence>
<dbReference type="Pfam" id="PF22784">
    <property type="entry name" value="PTP-SAK"/>
    <property type="match status" value="1"/>
</dbReference>
<comment type="caution">
    <text evidence="4">The sequence shown here is derived from an EMBL/GenBank/DDBJ whole genome shotgun (WGS) entry which is preliminary data.</text>
</comment>
<dbReference type="Proteomes" id="UP001224775">
    <property type="component" value="Unassembled WGS sequence"/>
</dbReference>
<keyword evidence="1" id="KW-0378">Hydrolase</keyword>
<dbReference type="PROSITE" id="PS50056">
    <property type="entry name" value="TYR_PHOSPHATASE_2"/>
    <property type="match status" value="1"/>
</dbReference>
<keyword evidence="5" id="KW-1185">Reference proteome</keyword>
<protein>
    <recommendedName>
        <fullName evidence="3">Tyrosine specific protein phosphatases domain-containing protein</fullName>
    </recommendedName>
</protein>
<evidence type="ECO:0000259" key="3">
    <source>
        <dbReference type="PROSITE" id="PS50056"/>
    </source>
</evidence>
<organism evidence="4 5">
    <name type="scientific">Skeletonema marinoi</name>
    <dbReference type="NCBI Taxonomy" id="267567"/>
    <lineage>
        <taxon>Eukaryota</taxon>
        <taxon>Sar</taxon>
        <taxon>Stramenopiles</taxon>
        <taxon>Ochrophyta</taxon>
        <taxon>Bacillariophyta</taxon>
        <taxon>Coscinodiscophyceae</taxon>
        <taxon>Thalassiosirophycidae</taxon>
        <taxon>Thalassiosirales</taxon>
        <taxon>Skeletonemataceae</taxon>
        <taxon>Skeletonema</taxon>
        <taxon>Skeletonema marinoi-dohrnii complex</taxon>
    </lineage>
</organism>